<dbReference type="HOGENOM" id="CLU_2787990_0_0_9"/>
<dbReference type="KEGG" id="gtn:GTNG_1905"/>
<sequence length="68" mass="8059">MCEYAFFHRIVSDITRAERGVQSVELARKYIHIHYTKDKGGIARKWFTIHEIKKNDKKGRQGKIVEKV</sequence>
<dbReference type="EMBL" id="CP000557">
    <property type="protein sequence ID" value="ABO67263.1"/>
    <property type="molecule type" value="Genomic_DNA"/>
</dbReference>
<evidence type="ECO:0000313" key="1">
    <source>
        <dbReference type="EMBL" id="ABO67263.1"/>
    </source>
</evidence>
<protein>
    <submittedName>
        <fullName evidence="1">Uncharacterized protein</fullName>
    </submittedName>
</protein>
<accession>A4IPK9</accession>
<dbReference type="Proteomes" id="UP000001578">
    <property type="component" value="Chromosome"/>
</dbReference>
<dbReference type="AlphaFoldDB" id="A4IPK9"/>
<name>A4IPK9_GEOTN</name>
<proteinExistence type="predicted"/>
<gene>
    <name evidence="1" type="ordered locus">GTNG_1905</name>
</gene>
<organism evidence="1 2">
    <name type="scientific">Geobacillus thermodenitrificans (strain NG80-2)</name>
    <dbReference type="NCBI Taxonomy" id="420246"/>
    <lineage>
        <taxon>Bacteria</taxon>
        <taxon>Bacillati</taxon>
        <taxon>Bacillota</taxon>
        <taxon>Bacilli</taxon>
        <taxon>Bacillales</taxon>
        <taxon>Anoxybacillaceae</taxon>
        <taxon>Geobacillus</taxon>
    </lineage>
</organism>
<evidence type="ECO:0000313" key="2">
    <source>
        <dbReference type="Proteomes" id="UP000001578"/>
    </source>
</evidence>
<reference evidence="1 2" key="1">
    <citation type="journal article" date="2007" name="Proc. Natl. Acad. Sci. U.S.A.">
        <title>Genome and proteome of long-chain alkane degrading Geobacillus thermodenitrificans NG80-2 isolated from a deep-subsurface oil reservoir.</title>
        <authorList>
            <person name="Feng L."/>
            <person name="Wang W."/>
            <person name="Cheng J."/>
            <person name="Ren Y."/>
            <person name="Zhao G."/>
            <person name="Gao C."/>
            <person name="Tang Y."/>
            <person name="Liu X."/>
            <person name="Han W."/>
            <person name="Peng X."/>
            <person name="Liu R."/>
            <person name="Wang L."/>
        </authorList>
    </citation>
    <scope>NUCLEOTIDE SEQUENCE [LARGE SCALE GENOMIC DNA]</scope>
    <source>
        <strain evidence="1 2">NG80-2</strain>
    </source>
</reference>